<dbReference type="SUPFAM" id="SSF69065">
    <property type="entry name" value="RNase III domain-like"/>
    <property type="match status" value="1"/>
</dbReference>
<feature type="domain" description="RNase III" evidence="1">
    <location>
        <begin position="1"/>
        <end position="95"/>
    </location>
</feature>
<dbReference type="PROSITE" id="PS50142">
    <property type="entry name" value="RNASE_3_2"/>
    <property type="match status" value="1"/>
</dbReference>
<evidence type="ECO:0000259" key="1">
    <source>
        <dbReference type="PROSITE" id="PS50142"/>
    </source>
</evidence>
<evidence type="ECO:0000313" key="3">
    <source>
        <dbReference type="Proteomes" id="UP000821837"/>
    </source>
</evidence>
<dbReference type="Proteomes" id="UP000821837">
    <property type="component" value="Chromosome 11"/>
</dbReference>
<dbReference type="GO" id="GO:0006396">
    <property type="term" value="P:RNA processing"/>
    <property type="evidence" value="ECO:0007669"/>
    <property type="project" value="InterPro"/>
</dbReference>
<dbReference type="AlphaFoldDB" id="A0A9D4T4W2"/>
<evidence type="ECO:0000313" key="2">
    <source>
        <dbReference type="EMBL" id="KAH7973066.1"/>
    </source>
</evidence>
<dbReference type="Gene3D" id="1.10.1520.10">
    <property type="entry name" value="Ribonuclease III domain"/>
    <property type="match status" value="1"/>
</dbReference>
<gene>
    <name evidence="2" type="ORF">HPB52_020944</name>
</gene>
<dbReference type="InterPro" id="IPR036389">
    <property type="entry name" value="RNase_III_sf"/>
</dbReference>
<reference evidence="2" key="2">
    <citation type="submission" date="2021-09" db="EMBL/GenBank/DDBJ databases">
        <authorList>
            <person name="Jia N."/>
            <person name="Wang J."/>
            <person name="Shi W."/>
            <person name="Du L."/>
            <person name="Sun Y."/>
            <person name="Zhan W."/>
            <person name="Jiang J."/>
            <person name="Wang Q."/>
            <person name="Zhang B."/>
            <person name="Ji P."/>
            <person name="Sakyi L.B."/>
            <person name="Cui X."/>
            <person name="Yuan T."/>
            <person name="Jiang B."/>
            <person name="Yang W."/>
            <person name="Lam T.T.-Y."/>
            <person name="Chang Q."/>
            <person name="Ding S."/>
            <person name="Wang X."/>
            <person name="Zhu J."/>
            <person name="Ruan X."/>
            <person name="Zhao L."/>
            <person name="Wei J."/>
            <person name="Que T."/>
            <person name="Du C."/>
            <person name="Cheng J."/>
            <person name="Dai P."/>
            <person name="Han X."/>
            <person name="Huang E."/>
            <person name="Gao Y."/>
            <person name="Liu J."/>
            <person name="Shao H."/>
            <person name="Ye R."/>
            <person name="Li L."/>
            <person name="Wei W."/>
            <person name="Wang X."/>
            <person name="Wang C."/>
            <person name="Huo Q."/>
            <person name="Li W."/>
            <person name="Guo W."/>
            <person name="Chen H."/>
            <person name="Chen S."/>
            <person name="Zhou L."/>
            <person name="Zhou L."/>
            <person name="Ni X."/>
            <person name="Tian J."/>
            <person name="Zhou Y."/>
            <person name="Sheng Y."/>
            <person name="Liu T."/>
            <person name="Pan Y."/>
            <person name="Xia L."/>
            <person name="Li J."/>
            <person name="Zhao F."/>
            <person name="Cao W."/>
        </authorList>
    </citation>
    <scope>NUCLEOTIDE SEQUENCE</scope>
    <source>
        <strain evidence="2">Rsan-2018</strain>
        <tissue evidence="2">Larvae</tissue>
    </source>
</reference>
<name>A0A9D4T4W2_RHISA</name>
<sequence>MAFTHASLPVSKRIVMASMDPMDALGDAMLKYFLAAKMYGCTHPLCPRSLHEATSHVAANYSFGLAAVRHGWHRLLRTGCANLNDNIVNYVRSIKNAEYRLVLREDMAFPPHRPPLGMPGMPVPPMLAPAIHHAAHGLPARVPPLPETLGADVKFSH</sequence>
<accession>A0A9D4T4W2</accession>
<keyword evidence="3" id="KW-1185">Reference proteome</keyword>
<dbReference type="GO" id="GO:0004525">
    <property type="term" value="F:ribonuclease III activity"/>
    <property type="evidence" value="ECO:0007669"/>
    <property type="project" value="InterPro"/>
</dbReference>
<dbReference type="VEuPathDB" id="VectorBase:RSAN_058168"/>
<dbReference type="EMBL" id="JABSTV010001247">
    <property type="protein sequence ID" value="KAH7973066.1"/>
    <property type="molecule type" value="Genomic_DNA"/>
</dbReference>
<dbReference type="InterPro" id="IPR000999">
    <property type="entry name" value="RNase_III_dom"/>
</dbReference>
<comment type="caution">
    <text evidence="2">The sequence shown here is derived from an EMBL/GenBank/DDBJ whole genome shotgun (WGS) entry which is preliminary data.</text>
</comment>
<organism evidence="2 3">
    <name type="scientific">Rhipicephalus sanguineus</name>
    <name type="common">Brown dog tick</name>
    <name type="synonym">Ixodes sanguineus</name>
    <dbReference type="NCBI Taxonomy" id="34632"/>
    <lineage>
        <taxon>Eukaryota</taxon>
        <taxon>Metazoa</taxon>
        <taxon>Ecdysozoa</taxon>
        <taxon>Arthropoda</taxon>
        <taxon>Chelicerata</taxon>
        <taxon>Arachnida</taxon>
        <taxon>Acari</taxon>
        <taxon>Parasitiformes</taxon>
        <taxon>Ixodida</taxon>
        <taxon>Ixodoidea</taxon>
        <taxon>Ixodidae</taxon>
        <taxon>Rhipicephalinae</taxon>
        <taxon>Rhipicephalus</taxon>
        <taxon>Rhipicephalus</taxon>
    </lineage>
</organism>
<proteinExistence type="predicted"/>
<reference evidence="2" key="1">
    <citation type="journal article" date="2020" name="Cell">
        <title>Large-Scale Comparative Analyses of Tick Genomes Elucidate Their Genetic Diversity and Vector Capacities.</title>
        <authorList>
            <consortium name="Tick Genome and Microbiome Consortium (TIGMIC)"/>
            <person name="Jia N."/>
            <person name="Wang J."/>
            <person name="Shi W."/>
            <person name="Du L."/>
            <person name="Sun Y."/>
            <person name="Zhan W."/>
            <person name="Jiang J.F."/>
            <person name="Wang Q."/>
            <person name="Zhang B."/>
            <person name="Ji P."/>
            <person name="Bell-Sakyi L."/>
            <person name="Cui X.M."/>
            <person name="Yuan T.T."/>
            <person name="Jiang B.G."/>
            <person name="Yang W.F."/>
            <person name="Lam T.T."/>
            <person name="Chang Q.C."/>
            <person name="Ding S.J."/>
            <person name="Wang X.J."/>
            <person name="Zhu J.G."/>
            <person name="Ruan X.D."/>
            <person name="Zhao L."/>
            <person name="Wei J.T."/>
            <person name="Ye R.Z."/>
            <person name="Que T.C."/>
            <person name="Du C.H."/>
            <person name="Zhou Y.H."/>
            <person name="Cheng J.X."/>
            <person name="Dai P.F."/>
            <person name="Guo W.B."/>
            <person name="Han X.H."/>
            <person name="Huang E.J."/>
            <person name="Li L.F."/>
            <person name="Wei W."/>
            <person name="Gao Y.C."/>
            <person name="Liu J.Z."/>
            <person name="Shao H.Z."/>
            <person name="Wang X."/>
            <person name="Wang C.C."/>
            <person name="Yang T.C."/>
            <person name="Huo Q.B."/>
            <person name="Li W."/>
            <person name="Chen H.Y."/>
            <person name="Chen S.E."/>
            <person name="Zhou L.G."/>
            <person name="Ni X.B."/>
            <person name="Tian J.H."/>
            <person name="Sheng Y."/>
            <person name="Liu T."/>
            <person name="Pan Y.S."/>
            <person name="Xia L.Y."/>
            <person name="Li J."/>
            <person name="Zhao F."/>
            <person name="Cao W.C."/>
        </authorList>
    </citation>
    <scope>NUCLEOTIDE SEQUENCE</scope>
    <source>
        <strain evidence="2">Rsan-2018</strain>
    </source>
</reference>
<protein>
    <recommendedName>
        <fullName evidence="1">RNase III domain-containing protein</fullName>
    </recommendedName>
</protein>